<dbReference type="GO" id="GO:0000159">
    <property type="term" value="C:protein phosphatase type 2A complex"/>
    <property type="evidence" value="ECO:0007669"/>
    <property type="project" value="InterPro"/>
</dbReference>
<dbReference type="InterPro" id="IPR000009">
    <property type="entry name" value="PP2A_PR55"/>
</dbReference>
<keyword evidence="4" id="KW-1185">Reference proteome</keyword>
<accession>A0A1R3L5A8</accession>
<dbReference type="PANTHER" id="PTHR11871">
    <property type="entry name" value="PROTEIN PHOSPHATASE PP2A REGULATORY SUBUNIT B"/>
    <property type="match status" value="1"/>
</dbReference>
<keyword evidence="2" id="KW-0677">Repeat</keyword>
<evidence type="ECO:0000313" key="3">
    <source>
        <dbReference type="EMBL" id="ONK54796.1"/>
    </source>
</evidence>
<gene>
    <name evidence="3" type="ORF">A4U43_UnF11230</name>
</gene>
<dbReference type="AlphaFoldDB" id="A0A1R3L5A8"/>
<dbReference type="Proteomes" id="UP000243459">
    <property type="component" value="Unassembled WGS sequence"/>
</dbReference>
<dbReference type="EMBL" id="KV864151">
    <property type="protein sequence ID" value="ONK54796.1"/>
    <property type="molecule type" value="Genomic_DNA"/>
</dbReference>
<proteinExistence type="predicted"/>
<name>A0A1R3L5A8_ASPOF</name>
<evidence type="ECO:0000256" key="1">
    <source>
        <dbReference type="ARBA" id="ARBA00022574"/>
    </source>
</evidence>
<dbReference type="GO" id="GO:0019888">
    <property type="term" value="F:protein phosphatase regulator activity"/>
    <property type="evidence" value="ECO:0007669"/>
    <property type="project" value="InterPro"/>
</dbReference>
<protein>
    <submittedName>
        <fullName evidence="3">Uncharacterized protein</fullName>
    </submittedName>
</protein>
<evidence type="ECO:0000313" key="4">
    <source>
        <dbReference type="Proteomes" id="UP000243459"/>
    </source>
</evidence>
<evidence type="ECO:0000256" key="2">
    <source>
        <dbReference type="ARBA" id="ARBA00022737"/>
    </source>
</evidence>
<dbReference type="Gramene" id="ONK54796">
    <property type="protein sequence ID" value="ONK54796"/>
    <property type="gene ID" value="A4U43_UnF11230"/>
</dbReference>
<dbReference type="PRINTS" id="PR00600">
    <property type="entry name" value="PP2APR55"/>
</dbReference>
<keyword evidence="1" id="KW-0853">WD repeat</keyword>
<reference evidence="4" key="1">
    <citation type="journal article" date="2017" name="Nat. Commun.">
        <title>The asparagus genome sheds light on the origin and evolution of a young Y chromosome.</title>
        <authorList>
            <person name="Harkess A."/>
            <person name="Zhou J."/>
            <person name="Xu C."/>
            <person name="Bowers J.E."/>
            <person name="Van der Hulst R."/>
            <person name="Ayyampalayam S."/>
            <person name="Mercati F."/>
            <person name="Riccardi P."/>
            <person name="McKain M.R."/>
            <person name="Kakrana A."/>
            <person name="Tang H."/>
            <person name="Ray J."/>
            <person name="Groenendijk J."/>
            <person name="Arikit S."/>
            <person name="Mathioni S.M."/>
            <person name="Nakano M."/>
            <person name="Shan H."/>
            <person name="Telgmann-Rauber A."/>
            <person name="Kanno A."/>
            <person name="Yue Z."/>
            <person name="Chen H."/>
            <person name="Li W."/>
            <person name="Chen Y."/>
            <person name="Xu X."/>
            <person name="Zhang Y."/>
            <person name="Luo S."/>
            <person name="Chen H."/>
            <person name="Gao J."/>
            <person name="Mao Z."/>
            <person name="Pires J.C."/>
            <person name="Luo M."/>
            <person name="Kudrna D."/>
            <person name="Wing R.A."/>
            <person name="Meyers B.C."/>
            <person name="Yi K."/>
            <person name="Kong H."/>
            <person name="Lavrijsen P."/>
            <person name="Sunseri F."/>
            <person name="Falavigna A."/>
            <person name="Ye Y."/>
            <person name="Leebens-Mack J.H."/>
            <person name="Chen G."/>
        </authorList>
    </citation>
    <scope>NUCLEOTIDE SEQUENCE [LARGE SCALE GENOMIC DNA]</scope>
    <source>
        <strain evidence="4">cv. DH0086</strain>
    </source>
</reference>
<sequence>MGKSASELVLIIVKNRRYLEVAVRCLDNYGISRISTEAMKLKGMIIFEIKNLVIYQYPPIEFDKSRDHLATGDRGGNVVLFERTDVRDHGSRMELERPDYPVTRHPKFRYKTEFQSHEPELDVERAIRLP</sequence>
<organism evidence="3 4">
    <name type="scientific">Asparagus officinalis</name>
    <name type="common">Garden asparagus</name>
    <dbReference type="NCBI Taxonomy" id="4686"/>
    <lineage>
        <taxon>Eukaryota</taxon>
        <taxon>Viridiplantae</taxon>
        <taxon>Streptophyta</taxon>
        <taxon>Embryophyta</taxon>
        <taxon>Tracheophyta</taxon>
        <taxon>Spermatophyta</taxon>
        <taxon>Magnoliopsida</taxon>
        <taxon>Liliopsida</taxon>
        <taxon>Asparagales</taxon>
        <taxon>Asparagaceae</taxon>
        <taxon>Asparagoideae</taxon>
        <taxon>Asparagus</taxon>
    </lineage>
</organism>